<evidence type="ECO:0000313" key="1">
    <source>
        <dbReference type="EMBL" id="PIC53267.1"/>
    </source>
</evidence>
<comment type="caution">
    <text evidence="1">The sequence shown here is derived from an EMBL/GenBank/DDBJ whole genome shotgun (WGS) entry which is preliminary data.</text>
</comment>
<dbReference type="Proteomes" id="UP000230233">
    <property type="component" value="Chromosome I"/>
</dbReference>
<gene>
    <name evidence="1" type="primary">Cnig_chr_I.g3045</name>
    <name evidence="1" type="ORF">B9Z55_003045</name>
</gene>
<evidence type="ECO:0000313" key="2">
    <source>
        <dbReference type="Proteomes" id="UP000230233"/>
    </source>
</evidence>
<reference evidence="2" key="1">
    <citation type="submission" date="2017-10" db="EMBL/GenBank/DDBJ databases">
        <title>Rapid genome shrinkage in a self-fertile nematode reveals novel sperm competition proteins.</title>
        <authorList>
            <person name="Yin D."/>
            <person name="Schwarz E.M."/>
            <person name="Thomas C.G."/>
            <person name="Felde R.L."/>
            <person name="Korf I.F."/>
            <person name="Cutter A.D."/>
            <person name="Schartner C.M."/>
            <person name="Ralston E.J."/>
            <person name="Meyer B.J."/>
            <person name="Haag E.S."/>
        </authorList>
    </citation>
    <scope>NUCLEOTIDE SEQUENCE [LARGE SCALE GENOMIC DNA]</scope>
    <source>
        <strain evidence="2">JU1422</strain>
    </source>
</reference>
<protein>
    <submittedName>
        <fullName evidence="1">Uncharacterized protein</fullName>
    </submittedName>
</protein>
<dbReference type="EMBL" id="PDUG01000001">
    <property type="protein sequence ID" value="PIC53267.1"/>
    <property type="molecule type" value="Genomic_DNA"/>
</dbReference>
<keyword evidence="2" id="KW-1185">Reference proteome</keyword>
<dbReference type="AlphaFoldDB" id="A0A2G5VNQ8"/>
<accession>A0A2G5VNQ8</accession>
<organism evidence="1 2">
    <name type="scientific">Caenorhabditis nigoni</name>
    <dbReference type="NCBI Taxonomy" id="1611254"/>
    <lineage>
        <taxon>Eukaryota</taxon>
        <taxon>Metazoa</taxon>
        <taxon>Ecdysozoa</taxon>
        <taxon>Nematoda</taxon>
        <taxon>Chromadorea</taxon>
        <taxon>Rhabditida</taxon>
        <taxon>Rhabditina</taxon>
        <taxon>Rhabditomorpha</taxon>
        <taxon>Rhabditoidea</taxon>
        <taxon>Rhabditidae</taxon>
        <taxon>Peloderinae</taxon>
        <taxon>Caenorhabditis</taxon>
    </lineage>
</organism>
<name>A0A2G5VNQ8_9PELO</name>
<proteinExistence type="predicted"/>
<sequence>MSKRQHQDAAKEINETAKSMAISFQLKQLTDAANRQLRKPVRPPPKCRFCTLEHYTGECSSISQAEKITKCIELGLCFICLNKGHHHAALCRLLKHGNGLCKRPECFDNYSIHHESICEHAKSDESQVHRQGDVQ</sequence>